<evidence type="ECO:0000256" key="2">
    <source>
        <dbReference type="SAM" id="Coils"/>
    </source>
</evidence>
<dbReference type="STRING" id="126957.T1IMI4"/>
<dbReference type="Pfam" id="PF09727">
    <property type="entry name" value="CortBP2"/>
    <property type="match status" value="1"/>
</dbReference>
<dbReference type="GO" id="GO:0031123">
    <property type="term" value="P:RNA 3'-end processing"/>
    <property type="evidence" value="ECO:0007669"/>
    <property type="project" value="UniProtKB-ARBA"/>
</dbReference>
<protein>
    <recommendedName>
        <fullName evidence="8">Metallo-beta-lactamase domain-containing protein</fullName>
    </recommendedName>
</protein>
<evidence type="ECO:0000256" key="1">
    <source>
        <dbReference type="ARBA" id="ARBA00023054"/>
    </source>
</evidence>
<feature type="compositionally biased region" description="Polar residues" evidence="3">
    <location>
        <begin position="1"/>
        <end position="12"/>
    </location>
</feature>
<feature type="region of interest" description="Disordered" evidence="3">
    <location>
        <begin position="770"/>
        <end position="803"/>
    </location>
</feature>
<feature type="coiled-coil region" evidence="2">
    <location>
        <begin position="172"/>
        <end position="206"/>
    </location>
</feature>
<evidence type="ECO:0008006" key="8">
    <source>
        <dbReference type="Google" id="ProtNLM"/>
    </source>
</evidence>
<dbReference type="Pfam" id="PF12706">
    <property type="entry name" value="Lactamase_B_2"/>
    <property type="match status" value="1"/>
</dbReference>
<feature type="compositionally biased region" description="Basic and acidic residues" evidence="3">
    <location>
        <begin position="609"/>
        <end position="627"/>
    </location>
</feature>
<dbReference type="Proteomes" id="UP000014500">
    <property type="component" value="Unassembled WGS sequence"/>
</dbReference>
<feature type="region of interest" description="Disordered" evidence="3">
    <location>
        <begin position="519"/>
        <end position="546"/>
    </location>
</feature>
<dbReference type="GO" id="GO:0070290">
    <property type="term" value="F:N-acylphosphatidylethanolamine-specific phospholipase D activity"/>
    <property type="evidence" value="ECO:0007669"/>
    <property type="project" value="TreeGrafter"/>
</dbReference>
<feature type="domain" description="Cortactin-binding protein-2 N-terminal" evidence="4">
    <location>
        <begin position="35"/>
        <end position="220"/>
    </location>
</feature>
<dbReference type="EnsemblMetazoa" id="SMAR002190-RA">
    <property type="protein sequence ID" value="SMAR002190-PA"/>
    <property type="gene ID" value="SMAR002190"/>
</dbReference>
<feature type="region of interest" description="Disordered" evidence="3">
    <location>
        <begin position="599"/>
        <end position="627"/>
    </location>
</feature>
<name>T1IMI4_STRMM</name>
<dbReference type="InterPro" id="IPR036866">
    <property type="entry name" value="RibonucZ/Hydroxyglut_hydro"/>
</dbReference>
<dbReference type="EMBL" id="JH431052">
    <property type="status" value="NOT_ANNOTATED_CDS"/>
    <property type="molecule type" value="Genomic_DNA"/>
</dbReference>
<dbReference type="InterPro" id="IPR001279">
    <property type="entry name" value="Metallo-B-lactamas"/>
</dbReference>
<dbReference type="eggNOG" id="KOG3798">
    <property type="taxonomic scope" value="Eukaryota"/>
</dbReference>
<dbReference type="PANTHER" id="PTHR15032">
    <property type="entry name" value="N-ACYL-PHOSPHATIDYLETHANOLAMINE-HYDROLYZING PHOSPHOLIPASE D"/>
    <property type="match status" value="1"/>
</dbReference>
<feature type="compositionally biased region" description="Low complexity" evidence="3">
    <location>
        <begin position="683"/>
        <end position="693"/>
    </location>
</feature>
<feature type="compositionally biased region" description="Polar residues" evidence="3">
    <location>
        <begin position="673"/>
        <end position="682"/>
    </location>
</feature>
<dbReference type="Gene3D" id="3.60.15.10">
    <property type="entry name" value="Ribonuclease Z/Hydroxyacylglutathione hydrolase-like"/>
    <property type="match status" value="1"/>
</dbReference>
<feature type="compositionally biased region" description="Polar residues" evidence="3">
    <location>
        <begin position="413"/>
        <end position="428"/>
    </location>
</feature>
<evidence type="ECO:0000259" key="5">
    <source>
        <dbReference type="Pfam" id="PF12706"/>
    </source>
</evidence>
<dbReference type="SUPFAM" id="SSF56281">
    <property type="entry name" value="Metallo-hydrolase/oxidoreductase"/>
    <property type="match status" value="1"/>
</dbReference>
<feature type="compositionally biased region" description="Low complexity" evidence="3">
    <location>
        <begin position="351"/>
        <end position="361"/>
    </location>
</feature>
<evidence type="ECO:0000256" key="3">
    <source>
        <dbReference type="SAM" id="MobiDB-lite"/>
    </source>
</evidence>
<feature type="region of interest" description="Disordered" evidence="3">
    <location>
        <begin position="461"/>
        <end position="495"/>
    </location>
</feature>
<accession>T1IMI4</accession>
<dbReference type="AlphaFoldDB" id="T1IMI4"/>
<keyword evidence="7" id="KW-1185">Reference proteome</keyword>
<evidence type="ECO:0000313" key="7">
    <source>
        <dbReference type="Proteomes" id="UP000014500"/>
    </source>
</evidence>
<dbReference type="PANTHER" id="PTHR15032:SF4">
    <property type="entry name" value="N-ACYL-PHOSPHATIDYLETHANOLAMINE-HYDROLYZING PHOSPHOLIPASE D"/>
    <property type="match status" value="1"/>
</dbReference>
<evidence type="ECO:0000259" key="4">
    <source>
        <dbReference type="Pfam" id="PF09727"/>
    </source>
</evidence>
<feature type="compositionally biased region" description="Polar residues" evidence="3">
    <location>
        <begin position="318"/>
        <end position="338"/>
    </location>
</feature>
<sequence>MAIKSTTATKSGAASRLESMDKLSSSTLKRNPKMELSKADLLKLLSYLEGELQAREIVIATLKAEKVKQLLQQIKLGGYSMDNPINALQRDAFAACSPGFDELAVQTIYSNQLLALETLIDVQRYSHFQMKEELVKIEQRFAKVLHELDEERCKNAQDSTQDDVTYLLEKERGRLKHEIEIEQQHNNNLEKEMKILSSILKQERSKQKQIVLLLLSERKRIIIKLLEERQRCIELEKVLQVEKGRLAYMGDGLEEESQKSLQMEAELEHQLALFKEERNQLKDAIAAEAEKSAKLENFNHSLILEVATLKHRTFPEPTEQNTSSGTRVLISPGSTAKQTVPPIPPIKPNQASKSNSASLASSTSPCQIHQKFAAGQQVFCTSYTSVLHNPVSPGLSVTSKPVPRLEHGIASRPSAQNGSSEKSNTVTETEPEKPLINTVDAPSTSLSSKILSFGGRAPIAKSTATGHAQPPQPPKKPVAVVRSTPPPVPPNKPVLMGQVRQKSDVGIPLTEFWTSTKFTNDKIGSRPSDGNKAAQAGTSDRSQVGAFLPPTENLDLLGQQLADFETLLIMVDKSYAPCIRYSSQLEQILSERKGAIMATHKNRGKKSTKHSEWDKDSTTDASSEGDKPLLRREDFICSTGHNKHLEEDYEPNETLLVGRKIRRPKPRIVETPSIESQSITSFPSDLTLSSHTSSDLLPSAPVTLKGNHLQTVPEETSYHPYPAISSKPTTPKTNQKKVGFLGRLWVSEDPPHKPTNKKLDFYDMATRPTNHSFDSYEPYTHYGTPKQNKSNNSSRSLSRSRDGRLLMPRESIVHPAGPFNEPLDAYNGTTSYATAYDAMSGRQRLVRRDSVIHPNEDGRSLDEYGDRGDRGYTSLPRRRDSIVRPLQMQRSPSLDPRLSLYKDEFPIRENNVSREVADMRRDESIKRHLLNHRGMEFDFSSLPNVDNLPAPKFINGRFEVPWEMQHKPGLFEAIKWKLTSSNRSRVPKDDELKRVLPIIKPNFKQTPETGIRVTWLGHSTVLIQMDNVVILTDPIFSERASPLWLMGPKRYRRPPCPISSLPQIDIVLISHNHYDHLDSGSVRALNVRFGDNLHWFVPLGLHDWMKNIGCRNTYEMSWWEEMRPTQARDIQVVFTPAQHWCKRALTDENKVLWGSWCVVGPRHNFFFAGATGYCGVFKLIGEKYGPFDLAAIPIGAYEPRQFMKLQNVNPYEAVLIHEDIYARQSIGIHWGTFALTPEHYLAPRKDLTEALNRRALDQHVFFTLSHGESKIVAGIMKTLF</sequence>
<feature type="region of interest" description="Disordered" evidence="3">
    <location>
        <begin position="667"/>
        <end position="693"/>
    </location>
</feature>
<proteinExistence type="predicted"/>
<feature type="coiled-coil region" evidence="2">
    <location>
        <begin position="264"/>
        <end position="291"/>
    </location>
</feature>
<feature type="compositionally biased region" description="Low complexity" evidence="3">
    <location>
        <begin position="788"/>
        <end position="797"/>
    </location>
</feature>
<feature type="region of interest" description="Disordered" evidence="3">
    <location>
        <begin position="854"/>
        <end position="875"/>
    </location>
</feature>
<dbReference type="GO" id="GO:0005737">
    <property type="term" value="C:cytoplasm"/>
    <property type="evidence" value="ECO:0007669"/>
    <property type="project" value="TreeGrafter"/>
</dbReference>
<feature type="region of interest" description="Disordered" evidence="3">
    <location>
        <begin position="314"/>
        <end position="361"/>
    </location>
</feature>
<reference evidence="6" key="2">
    <citation type="submission" date="2015-02" db="UniProtKB">
        <authorList>
            <consortium name="EnsemblMetazoa"/>
        </authorList>
    </citation>
    <scope>IDENTIFICATION</scope>
</reference>
<reference evidence="7" key="1">
    <citation type="submission" date="2011-05" db="EMBL/GenBank/DDBJ databases">
        <authorList>
            <person name="Richards S.R."/>
            <person name="Qu J."/>
            <person name="Jiang H."/>
            <person name="Jhangiani S.N."/>
            <person name="Agravi P."/>
            <person name="Goodspeed R."/>
            <person name="Gross S."/>
            <person name="Mandapat C."/>
            <person name="Jackson L."/>
            <person name="Mathew T."/>
            <person name="Pu L."/>
            <person name="Thornton R."/>
            <person name="Saada N."/>
            <person name="Wilczek-Boney K.B."/>
            <person name="Lee S."/>
            <person name="Kovar C."/>
            <person name="Wu Y."/>
            <person name="Scherer S.E."/>
            <person name="Worley K.C."/>
            <person name="Muzny D.M."/>
            <person name="Gibbs R."/>
        </authorList>
    </citation>
    <scope>NUCLEOTIDE SEQUENCE</scope>
    <source>
        <strain evidence="7">Brora</strain>
    </source>
</reference>
<feature type="compositionally biased region" description="Basic and acidic residues" evidence="3">
    <location>
        <begin position="854"/>
        <end position="870"/>
    </location>
</feature>
<dbReference type="GO" id="GO:0070291">
    <property type="term" value="P:N-acylethanolamine metabolic process"/>
    <property type="evidence" value="ECO:0007669"/>
    <property type="project" value="TreeGrafter"/>
</dbReference>
<dbReference type="GO" id="GO:0070292">
    <property type="term" value="P:N-acylphosphatidylethanolamine metabolic process"/>
    <property type="evidence" value="ECO:0007669"/>
    <property type="project" value="TreeGrafter"/>
</dbReference>
<dbReference type="InterPro" id="IPR019131">
    <property type="entry name" value="Cortactin-binding_p2_N"/>
</dbReference>
<evidence type="ECO:0000313" key="6">
    <source>
        <dbReference type="EnsemblMetazoa" id="SMAR002190-PA"/>
    </source>
</evidence>
<dbReference type="eggNOG" id="KOG1103">
    <property type="taxonomic scope" value="Eukaryota"/>
</dbReference>
<organism evidence="6 7">
    <name type="scientific">Strigamia maritima</name>
    <name type="common">European centipede</name>
    <name type="synonym">Geophilus maritimus</name>
    <dbReference type="NCBI Taxonomy" id="126957"/>
    <lineage>
        <taxon>Eukaryota</taxon>
        <taxon>Metazoa</taxon>
        <taxon>Ecdysozoa</taxon>
        <taxon>Arthropoda</taxon>
        <taxon>Myriapoda</taxon>
        <taxon>Chilopoda</taxon>
        <taxon>Pleurostigmophora</taxon>
        <taxon>Geophilomorpha</taxon>
        <taxon>Linotaeniidae</taxon>
        <taxon>Strigamia</taxon>
    </lineage>
</organism>
<dbReference type="HOGENOM" id="CLU_263188_0_0_1"/>
<feature type="region of interest" description="Disordered" evidence="3">
    <location>
        <begin position="1"/>
        <end position="28"/>
    </location>
</feature>
<feature type="region of interest" description="Disordered" evidence="3">
    <location>
        <begin position="409"/>
        <end position="441"/>
    </location>
</feature>
<feature type="domain" description="Metallo-beta-lactamase" evidence="5">
    <location>
        <begin position="1030"/>
        <end position="1230"/>
    </location>
</feature>
<keyword evidence="1 2" id="KW-0175">Coiled coil</keyword>